<gene>
    <name evidence="1" type="ORF">SAMN04488115_103311</name>
</gene>
<protein>
    <submittedName>
        <fullName evidence="1">Ca-activated chloride channel family protein</fullName>
    </submittedName>
</protein>
<reference evidence="1 2" key="1">
    <citation type="submission" date="2016-10" db="EMBL/GenBank/DDBJ databases">
        <authorList>
            <person name="de Groot N.N."/>
        </authorList>
    </citation>
    <scope>NUCLEOTIDE SEQUENCE [LARGE SCALE GENOMIC DNA]</scope>
    <source>
        <strain evidence="1 2">DSM 26656</strain>
    </source>
</reference>
<dbReference type="EMBL" id="FNUY01000003">
    <property type="protein sequence ID" value="SEG13070.1"/>
    <property type="molecule type" value="Genomic_DNA"/>
</dbReference>
<dbReference type="AlphaFoldDB" id="A0A1H5XNY2"/>
<dbReference type="Proteomes" id="UP000236743">
    <property type="component" value="Unassembled WGS sequence"/>
</dbReference>
<organism evidence="1 2">
    <name type="scientific">Bosea lathyri</name>
    <dbReference type="NCBI Taxonomy" id="1036778"/>
    <lineage>
        <taxon>Bacteria</taxon>
        <taxon>Pseudomonadati</taxon>
        <taxon>Pseudomonadota</taxon>
        <taxon>Alphaproteobacteria</taxon>
        <taxon>Hyphomicrobiales</taxon>
        <taxon>Boseaceae</taxon>
        <taxon>Bosea</taxon>
    </lineage>
</organism>
<name>A0A1H5XNY2_9HYPH</name>
<accession>A0A1H5XNY2</accession>
<evidence type="ECO:0000313" key="1">
    <source>
        <dbReference type="EMBL" id="SEG13070.1"/>
    </source>
</evidence>
<proteinExistence type="predicted"/>
<sequence length="203" mass="21005">MAGFAALLAPGLAGAQQPRASRTPAAPSLSASRSVMAGSMLSVFLSRMPAGARLAIARPNDPAASAIVVVEPTTSVPSLQTPGETGNYELRLTVQKDGGVPEILLRQPLATTTPSATLAAPVRVGRAQGLPVRGIGPNGEQDRVVLVAPDAPADATGPSFYPSENVEATLEAPDQPGIYELRYVMDAPLAAHRILARRQITVE</sequence>
<evidence type="ECO:0000313" key="2">
    <source>
        <dbReference type="Proteomes" id="UP000236743"/>
    </source>
</evidence>
<keyword evidence="2" id="KW-1185">Reference proteome</keyword>